<dbReference type="PROSITE" id="PS00211">
    <property type="entry name" value="ABC_TRANSPORTER_1"/>
    <property type="match status" value="1"/>
</dbReference>
<dbReference type="CDD" id="cd03224">
    <property type="entry name" value="ABC_TM1139_LivF_branched"/>
    <property type="match status" value="1"/>
</dbReference>
<evidence type="ECO:0000256" key="5">
    <source>
        <dbReference type="ARBA" id="ARBA00022970"/>
    </source>
</evidence>
<name>A0ABW0ZZP8_9ACTN</name>
<keyword evidence="5" id="KW-0029">Amino-acid transport</keyword>
<evidence type="ECO:0000259" key="6">
    <source>
        <dbReference type="PROSITE" id="PS50893"/>
    </source>
</evidence>
<evidence type="ECO:0000256" key="4">
    <source>
        <dbReference type="ARBA" id="ARBA00022840"/>
    </source>
</evidence>
<gene>
    <name evidence="7" type="ORF">ACFPZN_19895</name>
</gene>
<dbReference type="SMART" id="SM00382">
    <property type="entry name" value="AAA"/>
    <property type="match status" value="1"/>
</dbReference>
<dbReference type="GO" id="GO:0005524">
    <property type="term" value="F:ATP binding"/>
    <property type="evidence" value="ECO:0007669"/>
    <property type="project" value="UniProtKB-KW"/>
</dbReference>
<comment type="similarity">
    <text evidence="1">Belongs to the ABC transporter superfamily.</text>
</comment>
<dbReference type="Pfam" id="PF00005">
    <property type="entry name" value="ABC_tran"/>
    <property type="match status" value="1"/>
</dbReference>
<feature type="domain" description="ABC transporter" evidence="6">
    <location>
        <begin position="23"/>
        <end position="248"/>
    </location>
</feature>
<dbReference type="PANTHER" id="PTHR43820">
    <property type="entry name" value="HIGH-AFFINITY BRANCHED-CHAIN AMINO ACID TRANSPORT ATP-BINDING PROTEIN LIVF"/>
    <property type="match status" value="1"/>
</dbReference>
<dbReference type="InterPro" id="IPR003439">
    <property type="entry name" value="ABC_transporter-like_ATP-bd"/>
</dbReference>
<reference evidence="8" key="1">
    <citation type="journal article" date="2019" name="Int. J. Syst. Evol. Microbiol.">
        <title>The Global Catalogue of Microorganisms (GCM) 10K type strain sequencing project: providing services to taxonomists for standard genome sequencing and annotation.</title>
        <authorList>
            <consortium name="The Broad Institute Genomics Platform"/>
            <consortium name="The Broad Institute Genome Sequencing Center for Infectious Disease"/>
            <person name="Wu L."/>
            <person name="Ma J."/>
        </authorList>
    </citation>
    <scope>NUCLEOTIDE SEQUENCE [LARGE SCALE GENOMIC DNA]</scope>
    <source>
        <strain evidence="8">KCTC 42087</strain>
    </source>
</reference>
<evidence type="ECO:0000256" key="2">
    <source>
        <dbReference type="ARBA" id="ARBA00022448"/>
    </source>
</evidence>
<keyword evidence="4 7" id="KW-0067">ATP-binding</keyword>
<dbReference type="SUPFAM" id="SSF52540">
    <property type="entry name" value="P-loop containing nucleoside triphosphate hydrolases"/>
    <property type="match status" value="1"/>
</dbReference>
<dbReference type="PANTHER" id="PTHR43820:SF4">
    <property type="entry name" value="HIGH-AFFINITY BRANCHED-CHAIN AMINO ACID TRANSPORT ATP-BINDING PROTEIN LIVF"/>
    <property type="match status" value="1"/>
</dbReference>
<organism evidence="7 8">
    <name type="scientific">Actinomadura rugatobispora</name>
    <dbReference type="NCBI Taxonomy" id="1994"/>
    <lineage>
        <taxon>Bacteria</taxon>
        <taxon>Bacillati</taxon>
        <taxon>Actinomycetota</taxon>
        <taxon>Actinomycetes</taxon>
        <taxon>Streptosporangiales</taxon>
        <taxon>Thermomonosporaceae</taxon>
        <taxon>Actinomadura</taxon>
    </lineage>
</organism>
<evidence type="ECO:0000313" key="8">
    <source>
        <dbReference type="Proteomes" id="UP001596074"/>
    </source>
</evidence>
<dbReference type="Gene3D" id="3.40.50.300">
    <property type="entry name" value="P-loop containing nucleotide triphosphate hydrolases"/>
    <property type="match status" value="1"/>
</dbReference>
<dbReference type="EMBL" id="JBHSON010000026">
    <property type="protein sequence ID" value="MFC5747897.1"/>
    <property type="molecule type" value="Genomic_DNA"/>
</dbReference>
<dbReference type="InterPro" id="IPR027417">
    <property type="entry name" value="P-loop_NTPase"/>
</dbReference>
<protein>
    <submittedName>
        <fullName evidence="7">ABC transporter ATP-binding protein</fullName>
    </submittedName>
</protein>
<evidence type="ECO:0000256" key="1">
    <source>
        <dbReference type="ARBA" id="ARBA00005417"/>
    </source>
</evidence>
<accession>A0ABW0ZZP8</accession>
<dbReference type="PROSITE" id="PS50893">
    <property type="entry name" value="ABC_TRANSPORTER_2"/>
    <property type="match status" value="1"/>
</dbReference>
<dbReference type="Proteomes" id="UP001596074">
    <property type="component" value="Unassembled WGS sequence"/>
</dbReference>
<keyword evidence="2" id="KW-0813">Transport</keyword>
<proteinExistence type="inferred from homology"/>
<dbReference type="InterPro" id="IPR003593">
    <property type="entry name" value="AAA+_ATPase"/>
</dbReference>
<keyword evidence="3" id="KW-0547">Nucleotide-binding</keyword>
<dbReference type="InterPro" id="IPR052156">
    <property type="entry name" value="BCAA_Transport_ATP-bd_LivF"/>
</dbReference>
<keyword evidence="8" id="KW-1185">Reference proteome</keyword>
<comment type="caution">
    <text evidence="7">The sequence shown here is derived from an EMBL/GenBank/DDBJ whole genome shotgun (WGS) entry which is preliminary data.</text>
</comment>
<dbReference type="RefSeq" id="WP_378283526.1">
    <property type="nucleotide sequence ID" value="NZ_JBHSON010000026.1"/>
</dbReference>
<evidence type="ECO:0000256" key="3">
    <source>
        <dbReference type="ARBA" id="ARBA00022741"/>
    </source>
</evidence>
<sequence length="250" mass="25917">MSGTATGGTTGDATGGATAPAALSLHDVRAGYEETMVLHGVSLTVPKGAVVALLGANGAGKSTLLRTAAGLNRVQAGGIELLGEDISRLPAHRRTERGLCFVPEGRGIFRSLTVRENLALQAAPRDRATAIERAVEAFPALSGRLDQTAGTLSGGQQQMLAMSQALLRDPAVVLVDEASLGLAPVIVDEVFAFLEGLAARGVALLIVDQFAQRVLHIATHAYVLRRGRIGYDGEPGELLQGDIFASYIGA</sequence>
<evidence type="ECO:0000313" key="7">
    <source>
        <dbReference type="EMBL" id="MFC5747897.1"/>
    </source>
</evidence>
<dbReference type="InterPro" id="IPR017871">
    <property type="entry name" value="ABC_transporter-like_CS"/>
</dbReference>